<organism evidence="13 14">
    <name type="scientific">Spinacia oleracea</name>
    <name type="common">Spinach</name>
    <dbReference type="NCBI Taxonomy" id="3562"/>
    <lineage>
        <taxon>Eukaryota</taxon>
        <taxon>Viridiplantae</taxon>
        <taxon>Streptophyta</taxon>
        <taxon>Embryophyta</taxon>
        <taxon>Tracheophyta</taxon>
        <taxon>Spermatophyta</taxon>
        <taxon>Magnoliopsida</taxon>
        <taxon>eudicotyledons</taxon>
        <taxon>Gunneridae</taxon>
        <taxon>Pentapetalae</taxon>
        <taxon>Caryophyllales</taxon>
        <taxon>Chenopodiaceae</taxon>
        <taxon>Chenopodioideae</taxon>
        <taxon>Anserineae</taxon>
        <taxon>Spinacia</taxon>
    </lineage>
</organism>
<comment type="similarity">
    <text evidence="3">Belongs to the multicopper oxidase family.</text>
</comment>
<dbReference type="InterPro" id="IPR011707">
    <property type="entry name" value="Cu-oxidase-like_N"/>
</dbReference>
<dbReference type="PANTHER" id="PTHR48461:SF1">
    <property type="entry name" value="MULTICOPPER OXIDASE LPR1-LIKE"/>
    <property type="match status" value="1"/>
</dbReference>
<dbReference type="Pfam" id="PF07732">
    <property type="entry name" value="Cu-oxidase_3"/>
    <property type="match status" value="1"/>
</dbReference>
<proteinExistence type="inferred from homology"/>
<evidence type="ECO:0000313" key="13">
    <source>
        <dbReference type="Proteomes" id="UP000813463"/>
    </source>
</evidence>
<keyword evidence="8" id="KW-0186">Copper</keyword>
<evidence type="ECO:0000256" key="7">
    <source>
        <dbReference type="ARBA" id="ARBA00023002"/>
    </source>
</evidence>
<dbReference type="InterPro" id="IPR052152">
    <property type="entry name" value="LPR1/LPR2"/>
</dbReference>
<evidence type="ECO:0000256" key="6">
    <source>
        <dbReference type="ARBA" id="ARBA00022824"/>
    </source>
</evidence>
<keyword evidence="5" id="KW-0732">Signal</keyword>
<keyword evidence="7" id="KW-0560">Oxidoreductase</keyword>
<dbReference type="SUPFAM" id="SSF49503">
    <property type="entry name" value="Cupredoxins"/>
    <property type="match status" value="3"/>
</dbReference>
<name>A0ABM3RC90_SPIOL</name>
<evidence type="ECO:0000256" key="1">
    <source>
        <dbReference type="ARBA" id="ARBA00001935"/>
    </source>
</evidence>
<evidence type="ECO:0000259" key="11">
    <source>
        <dbReference type="Pfam" id="PF07731"/>
    </source>
</evidence>
<dbReference type="GeneID" id="110790237"/>
<dbReference type="Proteomes" id="UP000813463">
    <property type="component" value="Chromosome 2"/>
</dbReference>
<dbReference type="CDD" id="cd13844">
    <property type="entry name" value="CuRO_1_BOD_CotA_like"/>
    <property type="match status" value="1"/>
</dbReference>
<evidence type="ECO:0000313" key="14">
    <source>
        <dbReference type="RefSeq" id="XP_056693234.1"/>
    </source>
</evidence>
<dbReference type="RefSeq" id="XP_056693234.1">
    <property type="nucleotide sequence ID" value="XM_056837256.1"/>
</dbReference>
<evidence type="ECO:0000256" key="5">
    <source>
        <dbReference type="ARBA" id="ARBA00022729"/>
    </source>
</evidence>
<evidence type="ECO:0000256" key="4">
    <source>
        <dbReference type="ARBA" id="ARBA00022723"/>
    </source>
</evidence>
<gene>
    <name evidence="14" type="primary">LOC110790237</name>
</gene>
<evidence type="ECO:0000256" key="8">
    <source>
        <dbReference type="ARBA" id="ARBA00023008"/>
    </source>
</evidence>
<reference evidence="13" key="1">
    <citation type="journal article" date="2021" name="Nat. Commun.">
        <title>Genomic analyses provide insights into spinach domestication and the genetic basis of agronomic traits.</title>
        <authorList>
            <person name="Cai X."/>
            <person name="Sun X."/>
            <person name="Xu C."/>
            <person name="Sun H."/>
            <person name="Wang X."/>
            <person name="Ge C."/>
            <person name="Zhang Z."/>
            <person name="Wang Q."/>
            <person name="Fei Z."/>
            <person name="Jiao C."/>
            <person name="Wang Q."/>
        </authorList>
    </citation>
    <scope>NUCLEOTIDE SEQUENCE [LARGE SCALE GENOMIC DNA]</scope>
    <source>
        <strain evidence="13">cv. Varoflay</strain>
    </source>
</reference>
<keyword evidence="4" id="KW-0479">Metal-binding</keyword>
<dbReference type="PANTHER" id="PTHR48461">
    <property type="entry name" value="MULTICOPPER OXIDASE LPR1-LIKE"/>
    <property type="match status" value="1"/>
</dbReference>
<sequence>MIDLQSGGYVNMENNTRVNSQNLISWNKLKMFVDELPDIPKLYGYKVVGGKAVPTYLKIGMFQKNWKFHRDLPATPVFAYGTSKKKATVPGPTIEALNGVDTYIRWENNLPKKHILPWDPTIPTAIPRGQDGVPTVVHLHGGIDEPESDGHGHAWFTNGFKDRGARWSKKTYHYHNQQQPGNMWYHDHAMGLTRANLLAGLIGSYIIRQPQVEDALKLPSGDSFDKVMVVCDRDFYRNGSLFMNSTGNNPNIHPEWQPEYFGNVIVVNGKAWPYMVVQRRKYRFRIINTSNARFFRFYLSNGLSFIHIGSDSAYLDRPTLSKSTLVAPSEISDVIIDFSKSKSNSAVLANDAVYPFPSGDPVNDANSKVMKFIIKKQRVDDPAHIPKWLIKYPSPNLSTASRTRYISMYEYTSPSDEPTHLFINGLSFDAPVTEFAKVGSSEIWYVINLTEDNHPLHVHLGLFKVLEQTKLLDFDKFKDCMANKNNAERCNVHKHARGKKLDVTKHERGWKNVFKMWPGYATKIYVRFSYIHTNASYPFDATKDPGYVYHCHILDHEDNVMMRPFKLVN</sequence>
<keyword evidence="10" id="KW-0325">Glycoprotein</keyword>
<evidence type="ECO:0000256" key="2">
    <source>
        <dbReference type="ARBA" id="ARBA00004406"/>
    </source>
</evidence>
<dbReference type="InterPro" id="IPR011706">
    <property type="entry name" value="Cu-oxidase_C"/>
</dbReference>
<reference evidence="14" key="2">
    <citation type="submission" date="2025-08" db="UniProtKB">
        <authorList>
            <consortium name="RefSeq"/>
        </authorList>
    </citation>
    <scope>IDENTIFICATION</scope>
    <source>
        <tissue evidence="14">Leaf</tissue>
    </source>
</reference>
<protein>
    <submittedName>
        <fullName evidence="14">Multicopper oxidase LPR1</fullName>
    </submittedName>
</protein>
<keyword evidence="13" id="KW-1185">Reference proteome</keyword>
<comment type="cofactor">
    <cofactor evidence="1">
        <name>Cu cation</name>
        <dbReference type="ChEBI" id="CHEBI:23378"/>
    </cofactor>
</comment>
<dbReference type="CDD" id="cd13891">
    <property type="entry name" value="CuRO_3_CotA_like"/>
    <property type="match status" value="1"/>
</dbReference>
<dbReference type="InterPro" id="IPR008972">
    <property type="entry name" value="Cupredoxin"/>
</dbReference>
<comment type="subcellular location">
    <subcellularLocation>
        <location evidence="2">Endoplasmic reticulum membrane</location>
        <topology evidence="2">Peripheral membrane protein</topology>
    </subcellularLocation>
</comment>
<evidence type="ECO:0000256" key="10">
    <source>
        <dbReference type="ARBA" id="ARBA00023180"/>
    </source>
</evidence>
<feature type="domain" description="Plastocyanin-like" evidence="12">
    <location>
        <begin position="134"/>
        <end position="211"/>
    </location>
</feature>
<dbReference type="CDD" id="cd13868">
    <property type="entry name" value="CuRO_2_CotA_like"/>
    <property type="match status" value="1"/>
</dbReference>
<dbReference type="Pfam" id="PF07731">
    <property type="entry name" value="Cu-oxidase_2"/>
    <property type="match status" value="1"/>
</dbReference>
<keyword evidence="9" id="KW-0472">Membrane</keyword>
<keyword evidence="6" id="KW-0256">Endoplasmic reticulum</keyword>
<evidence type="ECO:0000256" key="9">
    <source>
        <dbReference type="ARBA" id="ARBA00023136"/>
    </source>
</evidence>
<dbReference type="Gene3D" id="2.60.40.420">
    <property type="entry name" value="Cupredoxins - blue copper proteins"/>
    <property type="match status" value="3"/>
</dbReference>
<accession>A0ABM3RC90</accession>
<evidence type="ECO:0000259" key="12">
    <source>
        <dbReference type="Pfam" id="PF07732"/>
    </source>
</evidence>
<evidence type="ECO:0000256" key="3">
    <source>
        <dbReference type="ARBA" id="ARBA00010609"/>
    </source>
</evidence>
<feature type="domain" description="Plastocyanin-like" evidence="11">
    <location>
        <begin position="410"/>
        <end position="566"/>
    </location>
</feature>